<evidence type="ECO:0000256" key="4">
    <source>
        <dbReference type="ARBA" id="ARBA00023136"/>
    </source>
</evidence>
<feature type="region of interest" description="Disordered" evidence="6">
    <location>
        <begin position="311"/>
        <end position="340"/>
    </location>
</feature>
<gene>
    <name evidence="9" type="ORF">X975_24714</name>
</gene>
<keyword evidence="2 7" id="KW-0812">Transmembrane</keyword>
<dbReference type="SUPFAM" id="SSF54236">
    <property type="entry name" value="Ubiquitin-like"/>
    <property type="match status" value="1"/>
</dbReference>
<evidence type="ECO:0000313" key="9">
    <source>
        <dbReference type="EMBL" id="KFM63050.1"/>
    </source>
</evidence>
<feature type="non-terminal residue" evidence="9">
    <location>
        <position position="395"/>
    </location>
</feature>
<organism evidence="9 10">
    <name type="scientific">Stegodyphus mimosarum</name>
    <name type="common">African social velvet spider</name>
    <dbReference type="NCBI Taxonomy" id="407821"/>
    <lineage>
        <taxon>Eukaryota</taxon>
        <taxon>Metazoa</taxon>
        <taxon>Ecdysozoa</taxon>
        <taxon>Arthropoda</taxon>
        <taxon>Chelicerata</taxon>
        <taxon>Arachnida</taxon>
        <taxon>Araneae</taxon>
        <taxon>Araneomorphae</taxon>
        <taxon>Entelegynae</taxon>
        <taxon>Eresoidea</taxon>
        <taxon>Eresidae</taxon>
        <taxon>Stegodyphus</taxon>
    </lineage>
</organism>
<dbReference type="GO" id="GO:0016020">
    <property type="term" value="C:membrane"/>
    <property type="evidence" value="ECO:0007669"/>
    <property type="project" value="UniProtKB-SubCell"/>
</dbReference>
<evidence type="ECO:0000313" key="10">
    <source>
        <dbReference type="Proteomes" id="UP000054359"/>
    </source>
</evidence>
<dbReference type="Gene3D" id="3.10.20.90">
    <property type="entry name" value="Phosphatidylinositol 3-kinase Catalytic Subunit, Chain A, domain 1"/>
    <property type="match status" value="1"/>
</dbReference>
<keyword evidence="3 7" id="KW-1133">Transmembrane helix</keyword>
<dbReference type="FunFam" id="3.10.20.90:FF:000046">
    <property type="entry name" value="Homocysteine-responsive endoplasmic reticulum-resident ubiquitin-like domain member 2 protein"/>
    <property type="match status" value="1"/>
</dbReference>
<dbReference type="Proteomes" id="UP000054359">
    <property type="component" value="Unassembled WGS sequence"/>
</dbReference>
<evidence type="ECO:0000256" key="6">
    <source>
        <dbReference type="SAM" id="MobiDB-lite"/>
    </source>
</evidence>
<keyword evidence="4 7" id="KW-0472">Membrane</keyword>
<dbReference type="STRING" id="407821.A0A087TD61"/>
<evidence type="ECO:0000259" key="8">
    <source>
        <dbReference type="PROSITE" id="PS50053"/>
    </source>
</evidence>
<dbReference type="Pfam" id="PF00240">
    <property type="entry name" value="ubiquitin"/>
    <property type="match status" value="1"/>
</dbReference>
<feature type="compositionally biased region" description="Polar residues" evidence="6">
    <location>
        <begin position="94"/>
        <end position="125"/>
    </location>
</feature>
<dbReference type="EMBL" id="KK114668">
    <property type="protein sequence ID" value="KFM63050.1"/>
    <property type="molecule type" value="Genomic_DNA"/>
</dbReference>
<dbReference type="InterPro" id="IPR039751">
    <property type="entry name" value="HERPUD1/2"/>
</dbReference>
<dbReference type="PANTHER" id="PTHR12943:SF27">
    <property type="entry name" value="HOMOCYSTEINE-INDUCED ENDOPLASMIC RETICULUM PROTEIN, ISOFORM A"/>
    <property type="match status" value="1"/>
</dbReference>
<sequence length="395" mass="44556">MDIMGMEIQLVIKAPNQNVEDQIIYCNLDWTVQKLKNHLSEVYPNKPIIEEQKLIYSGRLLHDHLHLKDILRHEEGQSSVHILHLVCSGKQALQNQLPDSSQGTSNQSVPPQSPELHSTLDTSPGPSVETVFRQRNNLNMPSANSFDSQLQSIENSAVAPTFSYDSQILAQMTAMQQMYAYYFTQYMQSISNSAMIGSNPAFRDVANFQQNNSSFVTNETPAPRPVNQRMNAQGGQIIEENDDLGNIDWLDHMFLCSRFLIFFLVVYFYSTPERLMIVAVFAVIAFLYQEGWFVRRPNPVAHSEAPLIPRNRNNVEVNPNVRNNLNEGPAANQNQSANEELHDGHELEAAMDGEEPPHAQNPDLVNNNQIFSPLTFLAAFFSSLIPEPPPPVNIN</sequence>
<keyword evidence="10" id="KW-1185">Reference proteome</keyword>
<keyword evidence="5" id="KW-0834">Unfolded protein response</keyword>
<dbReference type="InterPro" id="IPR029071">
    <property type="entry name" value="Ubiquitin-like_domsf"/>
</dbReference>
<dbReference type="SMART" id="SM00213">
    <property type="entry name" value="UBQ"/>
    <property type="match status" value="1"/>
</dbReference>
<accession>A0A087TD61</accession>
<feature type="transmembrane region" description="Helical" evidence="7">
    <location>
        <begin position="275"/>
        <end position="294"/>
    </location>
</feature>
<evidence type="ECO:0000256" key="7">
    <source>
        <dbReference type="SAM" id="Phobius"/>
    </source>
</evidence>
<dbReference type="InterPro" id="IPR000626">
    <property type="entry name" value="Ubiquitin-like_dom"/>
</dbReference>
<dbReference type="PROSITE" id="PS50053">
    <property type="entry name" value="UBIQUITIN_2"/>
    <property type="match status" value="1"/>
</dbReference>
<feature type="region of interest" description="Disordered" evidence="6">
    <location>
        <begin position="94"/>
        <end position="127"/>
    </location>
</feature>
<dbReference type="OrthoDB" id="21589at2759"/>
<feature type="compositionally biased region" description="Low complexity" evidence="6">
    <location>
        <begin position="311"/>
        <end position="327"/>
    </location>
</feature>
<name>A0A087TD61_STEMI</name>
<dbReference type="CDD" id="cd01790">
    <property type="entry name" value="Ubl_HERP"/>
    <property type="match status" value="1"/>
</dbReference>
<dbReference type="OMA" id="YMQLMAA"/>
<evidence type="ECO:0000256" key="3">
    <source>
        <dbReference type="ARBA" id="ARBA00022989"/>
    </source>
</evidence>
<proteinExistence type="predicted"/>
<evidence type="ECO:0000256" key="2">
    <source>
        <dbReference type="ARBA" id="ARBA00022692"/>
    </source>
</evidence>
<dbReference type="PANTHER" id="PTHR12943">
    <property type="entry name" value="HOMOCYSTEINE-RESPONSIVE ENDOPLASMIC RETICULUM-RESIDENT UNIQUITIN-LIKE DOMAIN HERPUD PROTEIN FAMILY MEMBER"/>
    <property type="match status" value="1"/>
</dbReference>
<protein>
    <recommendedName>
        <fullName evidence="8">Ubiquitin-like domain-containing protein</fullName>
    </recommendedName>
</protein>
<comment type="subcellular location">
    <subcellularLocation>
        <location evidence="1">Membrane</location>
    </subcellularLocation>
</comment>
<evidence type="ECO:0000256" key="1">
    <source>
        <dbReference type="ARBA" id="ARBA00004370"/>
    </source>
</evidence>
<dbReference type="GO" id="GO:0030968">
    <property type="term" value="P:endoplasmic reticulum unfolded protein response"/>
    <property type="evidence" value="ECO:0007669"/>
    <property type="project" value="TreeGrafter"/>
</dbReference>
<evidence type="ECO:0000256" key="5">
    <source>
        <dbReference type="ARBA" id="ARBA00023230"/>
    </source>
</evidence>
<reference evidence="9 10" key="1">
    <citation type="submission" date="2013-11" db="EMBL/GenBank/DDBJ databases">
        <title>Genome sequencing of Stegodyphus mimosarum.</title>
        <authorList>
            <person name="Bechsgaard J."/>
        </authorList>
    </citation>
    <scope>NUCLEOTIDE SEQUENCE [LARGE SCALE GENOMIC DNA]</scope>
</reference>
<dbReference type="AlphaFoldDB" id="A0A087TD61"/>
<feature type="domain" description="Ubiquitin-like" evidence="8">
    <location>
        <begin position="8"/>
        <end position="69"/>
    </location>
</feature>